<dbReference type="NCBIfam" id="TIGR00398">
    <property type="entry name" value="metG"/>
    <property type="match status" value="1"/>
</dbReference>
<keyword evidence="11 15" id="KW-0030">Aminoacyl-tRNA synthetase</keyword>
<dbReference type="Pfam" id="PF19303">
    <property type="entry name" value="Anticodon_3"/>
    <property type="match status" value="1"/>
</dbReference>
<dbReference type="Gene3D" id="3.40.50.620">
    <property type="entry name" value="HUPs"/>
    <property type="match status" value="1"/>
</dbReference>
<dbReference type="HAMAP" id="MF_00098">
    <property type="entry name" value="Met_tRNA_synth_type1"/>
    <property type="match status" value="1"/>
</dbReference>
<dbReference type="Pfam" id="PF09334">
    <property type="entry name" value="tRNA-synt_1g"/>
    <property type="match status" value="1"/>
</dbReference>
<evidence type="ECO:0000256" key="8">
    <source>
        <dbReference type="ARBA" id="ARBA00022840"/>
    </source>
</evidence>
<evidence type="ECO:0000256" key="10">
    <source>
        <dbReference type="ARBA" id="ARBA00022917"/>
    </source>
</evidence>
<dbReference type="OMA" id="HLNTTEY"/>
<dbReference type="VEuPathDB" id="AmoebaDB:EHI8A_037540"/>
<gene>
    <name evidence="18" type="ORF">CL6EHI_079860</name>
</gene>
<dbReference type="EC" id="6.1.1.10" evidence="3"/>
<dbReference type="VEuPathDB" id="AmoebaDB:EHI_079860"/>
<dbReference type="InterPro" id="IPR029038">
    <property type="entry name" value="MetRS_Zn"/>
</dbReference>
<evidence type="ECO:0000256" key="2">
    <source>
        <dbReference type="ARBA" id="ARBA00005594"/>
    </source>
</evidence>
<evidence type="ECO:0000256" key="1">
    <source>
        <dbReference type="ARBA" id="ARBA00004496"/>
    </source>
</evidence>
<keyword evidence="5 14" id="KW-0820">tRNA-binding</keyword>
<dbReference type="InterPro" id="IPR041872">
    <property type="entry name" value="Anticodon_Met"/>
</dbReference>
<dbReference type="InterPro" id="IPR002547">
    <property type="entry name" value="tRNA-bd_dom"/>
</dbReference>
<dbReference type="InterPro" id="IPR023458">
    <property type="entry name" value="Met-tRNA_ligase_1"/>
</dbReference>
<keyword evidence="9 14" id="KW-0694">RNA-binding</keyword>
<dbReference type="GO" id="GO:0017101">
    <property type="term" value="C:aminoacyl-tRNA synthetase multienzyme complex"/>
    <property type="evidence" value="ECO:0007669"/>
    <property type="project" value="TreeGrafter"/>
</dbReference>
<evidence type="ECO:0000259" key="17">
    <source>
        <dbReference type="PROSITE" id="PS50886"/>
    </source>
</evidence>
<dbReference type="InterPro" id="IPR014758">
    <property type="entry name" value="Met-tRNA_synth"/>
</dbReference>
<sequence>MSCEKKPTPVVGERNILITSALPYCNNVPHLGTLIGCVLSADVYARYCRMRGYNTLYVCGTDEYGTTTEQKALLEHCTPQEICNKYYTLHKEVYDWFDISFNYFGRTSTEKQTEITQDIFKHLNDNGYIYKDSVEQFYCEKCDKFLADRFVEGVCPFCNAPGARGDQCDSCQKLINTVELINPQCKVCHSVPVRRSSEHLFIDLPKLQDKLGNWANETMSKYEWPNNCACATKTWLNNLKGRCITRDLKWGTKVPLEGFENKVFYVWFDAPIGYLSITANYTDDWKKWWMDNEHVELTQFLGKDNIVFHSVLFPSTLLGTGESWTMVRKLATTEYLNYEDCKFSKSNGTGVFGDDAMKTGIPPEVWRYYLLINRPEQSDTVFLWNDLMEKNNNELLKNIGNLAQRTLTFAVKNFDNKIPKKITKITEVELNCEKEIKELYKEYLNAMENVKLKEGLKIAMAISSVGNKYLQDTAAWKTIKSDKERAGDEIYYALNILYFVSLVLDPYIPEFGKKVREQMNLPAIPLPNDFGLLLEGETMLGKVEVIFKMISKEQIEELRAKFSGKQGVPSTTATTTKSKAKGSGKQSNVKEVLDGFQLEIRVGKIVEAGPHPNSEHLLALKVDVGEEKPRSVVAGLAEHYKPEELLNQKATFVCNLKPSKLRGVASEAMILAATSLDGTKVKFCHPSADAAIGAQVIPKEGKVTISAKKISIDVVGKMNLSLKGGLVRTNDVPLIVKDTELTVTVDEVVDGTVR</sequence>
<evidence type="ECO:0000256" key="16">
    <source>
        <dbReference type="SAM" id="MobiDB-lite"/>
    </source>
</evidence>
<dbReference type="GO" id="GO:0004825">
    <property type="term" value="F:methionine-tRNA ligase activity"/>
    <property type="evidence" value="ECO:0007669"/>
    <property type="project" value="UniProtKB-EC"/>
</dbReference>
<dbReference type="GO" id="GO:0005829">
    <property type="term" value="C:cytosol"/>
    <property type="evidence" value="ECO:0007669"/>
    <property type="project" value="TreeGrafter"/>
</dbReference>
<dbReference type="VEuPathDB" id="AmoebaDB:EHI7A_038650"/>
<keyword evidence="8 15" id="KW-0067">ATP-binding</keyword>
<evidence type="ECO:0000256" key="3">
    <source>
        <dbReference type="ARBA" id="ARBA00012838"/>
    </source>
</evidence>
<proteinExistence type="inferred from homology"/>
<dbReference type="AlphaFoldDB" id="A0A5K1V3S5"/>
<dbReference type="NCBIfam" id="NF001100">
    <property type="entry name" value="PRK00133.1"/>
    <property type="match status" value="1"/>
</dbReference>
<dbReference type="Pfam" id="PF01588">
    <property type="entry name" value="tRNA_bind"/>
    <property type="match status" value="1"/>
</dbReference>
<dbReference type="Gene3D" id="1.10.730.10">
    <property type="entry name" value="Isoleucyl-tRNA Synthetase, Domain 1"/>
    <property type="match status" value="1"/>
</dbReference>
<dbReference type="SUPFAM" id="SSF50249">
    <property type="entry name" value="Nucleic acid-binding proteins"/>
    <property type="match status" value="1"/>
</dbReference>
<keyword evidence="6 15" id="KW-0436">Ligase</keyword>
<dbReference type="InterPro" id="IPR012340">
    <property type="entry name" value="NA-bd_OB-fold"/>
</dbReference>
<evidence type="ECO:0000256" key="13">
    <source>
        <dbReference type="ARBA" id="ARBA00047364"/>
    </source>
</evidence>
<feature type="compositionally biased region" description="Low complexity" evidence="16">
    <location>
        <begin position="570"/>
        <end position="585"/>
    </location>
</feature>
<dbReference type="PROSITE" id="PS50886">
    <property type="entry name" value="TRBD"/>
    <property type="match status" value="1"/>
</dbReference>
<dbReference type="GO" id="GO:0005524">
    <property type="term" value="F:ATP binding"/>
    <property type="evidence" value="ECO:0007669"/>
    <property type="project" value="UniProtKB-KW"/>
</dbReference>
<dbReference type="InterPro" id="IPR015413">
    <property type="entry name" value="Methionyl/Leucyl_tRNA_Synth"/>
</dbReference>
<dbReference type="FunFam" id="2.20.28.20:FF:000001">
    <property type="entry name" value="Methionine--tRNA ligase"/>
    <property type="match status" value="1"/>
</dbReference>
<accession>A0A5K1V3S5</accession>
<dbReference type="SUPFAM" id="SSF47323">
    <property type="entry name" value="Anticodon-binding domain of a subclass of class I aminoacyl-tRNA synthetases"/>
    <property type="match status" value="1"/>
</dbReference>
<keyword evidence="7 15" id="KW-0547">Nucleotide-binding</keyword>
<evidence type="ECO:0000256" key="12">
    <source>
        <dbReference type="ARBA" id="ARBA00030904"/>
    </source>
</evidence>
<comment type="catalytic activity">
    <reaction evidence="13">
        <text>tRNA(Met) + L-methionine + ATP = L-methionyl-tRNA(Met) + AMP + diphosphate</text>
        <dbReference type="Rhea" id="RHEA:13481"/>
        <dbReference type="Rhea" id="RHEA-COMP:9667"/>
        <dbReference type="Rhea" id="RHEA-COMP:9698"/>
        <dbReference type="ChEBI" id="CHEBI:30616"/>
        <dbReference type="ChEBI" id="CHEBI:33019"/>
        <dbReference type="ChEBI" id="CHEBI:57844"/>
        <dbReference type="ChEBI" id="CHEBI:78442"/>
        <dbReference type="ChEBI" id="CHEBI:78530"/>
        <dbReference type="ChEBI" id="CHEBI:456215"/>
        <dbReference type="EC" id="6.1.1.10"/>
    </reaction>
</comment>
<dbReference type="PANTHER" id="PTHR45765:SF1">
    <property type="entry name" value="METHIONINE--TRNA LIGASE, CYTOPLASMIC"/>
    <property type="match status" value="1"/>
</dbReference>
<dbReference type="CDD" id="cd07957">
    <property type="entry name" value="Anticodon_Ia_Met"/>
    <property type="match status" value="1"/>
</dbReference>
<dbReference type="SUPFAM" id="SSF52374">
    <property type="entry name" value="Nucleotidylyl transferase"/>
    <property type="match status" value="1"/>
</dbReference>
<reference evidence="18 19" key="1">
    <citation type="submission" date="2016-05" db="EMBL/GenBank/DDBJ databases">
        <title>First whole genome sequencing of Entamoeba histolytica HM1:IMSS-clone-6.</title>
        <authorList>
            <person name="Mukherjee Avik.K."/>
            <person name="Izumyama S."/>
            <person name="Nakada-Tsukui K."/>
            <person name="Nozaki T."/>
        </authorList>
    </citation>
    <scope>NUCLEOTIDE SEQUENCE [LARGE SCALE GENOMIC DNA]</scope>
    <source>
        <strain evidence="18 19">HM1:IMSS clone 6</strain>
    </source>
</reference>
<dbReference type="SUPFAM" id="SSF57770">
    <property type="entry name" value="Methionyl-tRNA synthetase (MetRS), Zn-domain"/>
    <property type="match status" value="1"/>
</dbReference>
<dbReference type="PROSITE" id="PS00178">
    <property type="entry name" value="AA_TRNA_LIGASE_I"/>
    <property type="match status" value="1"/>
</dbReference>
<dbReference type="InterPro" id="IPR014729">
    <property type="entry name" value="Rossmann-like_a/b/a_fold"/>
</dbReference>
<protein>
    <recommendedName>
        <fullName evidence="3">methionine--tRNA ligase</fullName>
        <ecNumber evidence="3">6.1.1.10</ecNumber>
    </recommendedName>
    <alternativeName>
        <fullName evidence="12">Methionyl-tRNA synthetase</fullName>
    </alternativeName>
</protein>
<dbReference type="GO" id="GO:0000049">
    <property type="term" value="F:tRNA binding"/>
    <property type="evidence" value="ECO:0007669"/>
    <property type="project" value="UniProtKB-UniRule"/>
</dbReference>
<name>A0A5K1V3S5_ENTHI</name>
<comment type="subcellular location">
    <subcellularLocation>
        <location evidence="1">Cytoplasm</location>
    </subcellularLocation>
</comment>
<dbReference type="VEuPathDB" id="AmoebaDB:EHI5A_065830"/>
<evidence type="ECO:0000256" key="5">
    <source>
        <dbReference type="ARBA" id="ARBA00022555"/>
    </source>
</evidence>
<evidence type="ECO:0000256" key="15">
    <source>
        <dbReference type="RuleBase" id="RU363039"/>
    </source>
</evidence>
<evidence type="ECO:0000313" key="19">
    <source>
        <dbReference type="Proteomes" id="UP000078387"/>
    </source>
</evidence>
<dbReference type="Proteomes" id="UP000078387">
    <property type="component" value="Unassembled WGS sequence"/>
</dbReference>
<dbReference type="Gene3D" id="2.40.50.140">
    <property type="entry name" value="Nucleic acid-binding proteins"/>
    <property type="match status" value="1"/>
</dbReference>
<dbReference type="FunFam" id="2.40.50.140:FF:000434">
    <property type="entry name" value="Methionyl-tRNA synthetase putative"/>
    <property type="match status" value="1"/>
</dbReference>
<evidence type="ECO:0000256" key="4">
    <source>
        <dbReference type="ARBA" id="ARBA00022490"/>
    </source>
</evidence>
<comment type="similarity">
    <text evidence="2 15">Belongs to the class-I aminoacyl-tRNA synthetase family.</text>
</comment>
<dbReference type="InterPro" id="IPR033911">
    <property type="entry name" value="MetRS_core"/>
</dbReference>
<dbReference type="InterPro" id="IPR009080">
    <property type="entry name" value="tRNAsynth_Ia_anticodon-bd"/>
</dbReference>
<evidence type="ECO:0000313" key="18">
    <source>
        <dbReference type="EMBL" id="GAT95512.1"/>
    </source>
</evidence>
<evidence type="ECO:0000256" key="14">
    <source>
        <dbReference type="PROSITE-ProRule" id="PRU00209"/>
    </source>
</evidence>
<evidence type="ECO:0000256" key="11">
    <source>
        <dbReference type="ARBA" id="ARBA00023146"/>
    </source>
</evidence>
<evidence type="ECO:0000256" key="7">
    <source>
        <dbReference type="ARBA" id="ARBA00022741"/>
    </source>
</evidence>
<organism evidence="18 19">
    <name type="scientific">Entamoeba histolytica</name>
    <dbReference type="NCBI Taxonomy" id="5759"/>
    <lineage>
        <taxon>Eukaryota</taxon>
        <taxon>Amoebozoa</taxon>
        <taxon>Evosea</taxon>
        <taxon>Archamoebae</taxon>
        <taxon>Mastigamoebida</taxon>
        <taxon>Entamoebidae</taxon>
        <taxon>Entamoeba</taxon>
    </lineage>
</organism>
<dbReference type="GO" id="GO:0006431">
    <property type="term" value="P:methionyl-tRNA aminoacylation"/>
    <property type="evidence" value="ECO:0007669"/>
    <property type="project" value="InterPro"/>
</dbReference>
<keyword evidence="4" id="KW-0963">Cytoplasm</keyword>
<dbReference type="PANTHER" id="PTHR45765">
    <property type="entry name" value="METHIONINE--TRNA LIGASE"/>
    <property type="match status" value="1"/>
</dbReference>
<dbReference type="VEuPathDB" id="AmoebaDB:KM1_178640"/>
<comment type="caution">
    <text evidence="18">The sequence shown here is derived from an EMBL/GenBank/DDBJ whole genome shotgun (WGS) entry which is preliminary data.</text>
</comment>
<dbReference type="EMBL" id="BDEQ01000001">
    <property type="protein sequence ID" value="GAT95512.1"/>
    <property type="molecule type" value="Genomic_DNA"/>
</dbReference>
<dbReference type="Gene3D" id="2.20.28.20">
    <property type="entry name" value="Methionyl-tRNA synthetase, Zn-domain"/>
    <property type="match status" value="1"/>
</dbReference>
<evidence type="ECO:0000256" key="6">
    <source>
        <dbReference type="ARBA" id="ARBA00022598"/>
    </source>
</evidence>
<feature type="domain" description="TRNA-binding" evidence="17">
    <location>
        <begin position="594"/>
        <end position="697"/>
    </location>
</feature>
<dbReference type="CDD" id="cd00814">
    <property type="entry name" value="MetRS_core"/>
    <property type="match status" value="1"/>
</dbReference>
<keyword evidence="10 15" id="KW-0648">Protein biosynthesis</keyword>
<dbReference type="CDD" id="cd02798">
    <property type="entry name" value="tRNA_bind_CsaA"/>
    <property type="match status" value="1"/>
</dbReference>
<dbReference type="InterPro" id="IPR001412">
    <property type="entry name" value="aa-tRNA-synth_I_CS"/>
</dbReference>
<evidence type="ECO:0000256" key="9">
    <source>
        <dbReference type="ARBA" id="ARBA00022884"/>
    </source>
</evidence>
<feature type="region of interest" description="Disordered" evidence="16">
    <location>
        <begin position="566"/>
        <end position="585"/>
    </location>
</feature>
<dbReference type="PRINTS" id="PR01041">
    <property type="entry name" value="TRNASYNTHMET"/>
</dbReference>